<evidence type="ECO:0000313" key="3">
    <source>
        <dbReference type="EMBL" id="STX32469.1"/>
    </source>
</evidence>
<dbReference type="AlphaFoldDB" id="A0A378IBC2"/>
<name>A0A378IBC2_9GAMM</name>
<proteinExistence type="predicted"/>
<feature type="transmembrane region" description="Helical" evidence="1">
    <location>
        <begin position="21"/>
        <end position="42"/>
    </location>
</feature>
<gene>
    <name evidence="2" type="ORF">Lbir_1548</name>
    <name evidence="3" type="ORF">NCTC12437_02254</name>
</gene>
<evidence type="ECO:0000313" key="5">
    <source>
        <dbReference type="Proteomes" id="UP000255066"/>
    </source>
</evidence>
<dbReference type="STRING" id="28083.Lbir_1548"/>
<feature type="transmembrane region" description="Helical" evidence="1">
    <location>
        <begin position="79"/>
        <end position="103"/>
    </location>
</feature>
<reference evidence="2 4" key="1">
    <citation type="submission" date="2015-11" db="EMBL/GenBank/DDBJ databases">
        <title>Genomic analysis of 38 Legionella species identifies large and diverse effector repertoires.</title>
        <authorList>
            <person name="Burstein D."/>
            <person name="Amaro F."/>
            <person name="Zusman T."/>
            <person name="Lifshitz Z."/>
            <person name="Cohen O."/>
            <person name="Gilbert J.A."/>
            <person name="Pupko T."/>
            <person name="Shuman H.A."/>
            <person name="Segal G."/>
        </authorList>
    </citation>
    <scope>NUCLEOTIDE SEQUENCE [LARGE SCALE GENOMIC DNA]</scope>
    <source>
        <strain evidence="2 4">CDC#1407-AL-14</strain>
    </source>
</reference>
<evidence type="ECO:0000256" key="1">
    <source>
        <dbReference type="SAM" id="Phobius"/>
    </source>
</evidence>
<evidence type="ECO:0008006" key="6">
    <source>
        <dbReference type="Google" id="ProtNLM"/>
    </source>
</evidence>
<evidence type="ECO:0000313" key="4">
    <source>
        <dbReference type="Proteomes" id="UP000054735"/>
    </source>
</evidence>
<dbReference type="RefSeq" id="WP_058523607.1">
    <property type="nucleotide sequence ID" value="NZ_CAAAHV010000001.1"/>
</dbReference>
<keyword evidence="1" id="KW-0812">Transmembrane</keyword>
<organism evidence="3 5">
    <name type="scientific">Legionella birminghamensis</name>
    <dbReference type="NCBI Taxonomy" id="28083"/>
    <lineage>
        <taxon>Bacteria</taxon>
        <taxon>Pseudomonadati</taxon>
        <taxon>Pseudomonadota</taxon>
        <taxon>Gammaproteobacteria</taxon>
        <taxon>Legionellales</taxon>
        <taxon>Legionellaceae</taxon>
        <taxon>Legionella</taxon>
    </lineage>
</organism>
<feature type="transmembrane region" description="Helical" evidence="1">
    <location>
        <begin position="123"/>
        <end position="150"/>
    </location>
</feature>
<dbReference type="EMBL" id="LNXT01000019">
    <property type="protein sequence ID" value="KTC71693.1"/>
    <property type="molecule type" value="Genomic_DNA"/>
</dbReference>
<keyword evidence="1" id="KW-1133">Transmembrane helix</keyword>
<dbReference type="OrthoDB" id="5652230at2"/>
<keyword evidence="1" id="KW-0472">Membrane</keyword>
<feature type="transmembrane region" description="Helical" evidence="1">
    <location>
        <begin position="48"/>
        <end position="67"/>
    </location>
</feature>
<accession>A0A378IBC2</accession>
<dbReference type="Proteomes" id="UP000255066">
    <property type="component" value="Unassembled WGS sequence"/>
</dbReference>
<evidence type="ECO:0000313" key="2">
    <source>
        <dbReference type="EMBL" id="KTC71693.1"/>
    </source>
</evidence>
<dbReference type="EMBL" id="UGNW01000001">
    <property type="protein sequence ID" value="STX32469.1"/>
    <property type="molecule type" value="Genomic_DNA"/>
</dbReference>
<protein>
    <recommendedName>
        <fullName evidence="6">Transmembrane protein</fullName>
    </recommendedName>
</protein>
<keyword evidence="4" id="KW-1185">Reference proteome</keyword>
<sequence>MKKSIDDAMSLHNPRLLSASYFAFLAIIGTILIDTLLVLFGLEQILPVFVAVVLAGFTAGVFGFLFGKKIVHCPRPYRLRVFLYGLFMTLSALPFYDFLFLYILKEYDTYLELIPHSHSLISVYLFILINSFIIVGWWLAILSGLAAVYLRGHLVYIILHSELEQHDFCIKRKTITRHKRL</sequence>
<reference evidence="3 5" key="2">
    <citation type="submission" date="2018-06" db="EMBL/GenBank/DDBJ databases">
        <authorList>
            <consortium name="Pathogen Informatics"/>
            <person name="Doyle S."/>
        </authorList>
    </citation>
    <scope>NUCLEOTIDE SEQUENCE [LARGE SCALE GENOMIC DNA]</scope>
    <source>
        <strain evidence="3 5">NCTC12437</strain>
    </source>
</reference>
<dbReference type="Proteomes" id="UP000054735">
    <property type="component" value="Unassembled WGS sequence"/>
</dbReference>